<keyword evidence="2" id="KW-1185">Reference proteome</keyword>
<proteinExistence type="predicted"/>
<protein>
    <submittedName>
        <fullName evidence="1">Uncharacterized protein</fullName>
    </submittedName>
</protein>
<evidence type="ECO:0000313" key="1">
    <source>
        <dbReference type="EMBL" id="GAA5340059.1"/>
    </source>
</evidence>
<name>A0ABP9U1L0_9MICO</name>
<gene>
    <name evidence="1" type="ORF">KACC15558_10990</name>
</gene>
<evidence type="ECO:0000313" key="2">
    <source>
        <dbReference type="Proteomes" id="UP001498935"/>
    </source>
</evidence>
<reference evidence="1 2" key="1">
    <citation type="submission" date="2024-02" db="EMBL/GenBank/DDBJ databases">
        <title>Characterization of antibiotic resistant novel bacterial strains and their environmental applications.</title>
        <authorList>
            <person name="Manzoor S."/>
            <person name="Abbas S."/>
            <person name="Arshad M."/>
            <person name="Li W.J."/>
            <person name="Ahmed I."/>
        </authorList>
    </citation>
    <scope>NUCLEOTIDE SEQUENCE [LARGE SCALE GENOMIC DNA]</scope>
    <source>
        <strain evidence="1 2">KACC 15558</strain>
    </source>
</reference>
<accession>A0ABP9U1L0</accession>
<comment type="caution">
    <text evidence="1">The sequence shown here is derived from an EMBL/GenBank/DDBJ whole genome shotgun (WGS) entry which is preliminary data.</text>
</comment>
<dbReference type="RefSeq" id="WP_342037512.1">
    <property type="nucleotide sequence ID" value="NZ_BAABBK010000003.1"/>
</dbReference>
<dbReference type="EMBL" id="BAABNP010000003">
    <property type="protein sequence ID" value="GAA5340059.1"/>
    <property type="molecule type" value="Genomic_DNA"/>
</dbReference>
<organism evidence="1 2">
    <name type="scientific">Brevibacterium ammoniilyticum</name>
    <dbReference type="NCBI Taxonomy" id="1046555"/>
    <lineage>
        <taxon>Bacteria</taxon>
        <taxon>Bacillati</taxon>
        <taxon>Actinomycetota</taxon>
        <taxon>Actinomycetes</taxon>
        <taxon>Micrococcales</taxon>
        <taxon>Brevibacteriaceae</taxon>
        <taxon>Brevibacterium</taxon>
    </lineage>
</organism>
<sequence length="75" mass="8601">MSTTFAFTFPRRVALSAGLRLVRWARRPESASSAQARTALNRRVAEVSRLARREALADHRQHDVDRFLSQVRPIL</sequence>
<dbReference type="Proteomes" id="UP001498935">
    <property type="component" value="Unassembled WGS sequence"/>
</dbReference>